<reference evidence="12" key="1">
    <citation type="submission" date="2025-08" db="UniProtKB">
        <authorList>
            <consortium name="RefSeq"/>
        </authorList>
    </citation>
    <scope>IDENTIFICATION</scope>
    <source>
        <tissue evidence="12">Muscle</tissue>
    </source>
</reference>
<keyword evidence="5" id="KW-0325">Glycoprotein</keyword>
<evidence type="ECO:0000313" key="11">
    <source>
        <dbReference type="Proteomes" id="UP000694941"/>
    </source>
</evidence>
<dbReference type="Proteomes" id="UP000694941">
    <property type="component" value="Unplaced"/>
</dbReference>
<keyword evidence="9" id="KW-0472">Membrane</keyword>
<proteinExistence type="inferred from homology"/>
<dbReference type="Pfam" id="PF00135">
    <property type="entry name" value="COesterase"/>
    <property type="match status" value="1"/>
</dbReference>
<dbReference type="PANTHER" id="PTHR43918">
    <property type="entry name" value="ACETYLCHOLINESTERASE"/>
    <property type="match status" value="1"/>
</dbReference>
<evidence type="ECO:0000313" key="12">
    <source>
        <dbReference type="RefSeq" id="XP_013780383.2"/>
    </source>
</evidence>
<keyword evidence="9" id="KW-0812">Transmembrane</keyword>
<dbReference type="InterPro" id="IPR050654">
    <property type="entry name" value="AChE-related_enzymes"/>
</dbReference>
<dbReference type="InterPro" id="IPR019826">
    <property type="entry name" value="Carboxylesterase_B_AS"/>
</dbReference>
<evidence type="ECO:0000256" key="6">
    <source>
        <dbReference type="ARBA" id="ARBA00037263"/>
    </source>
</evidence>
<keyword evidence="2" id="KW-0719">Serine esterase</keyword>
<feature type="transmembrane region" description="Helical" evidence="9">
    <location>
        <begin position="20"/>
        <end position="37"/>
    </location>
</feature>
<evidence type="ECO:0000259" key="10">
    <source>
        <dbReference type="Pfam" id="PF00135"/>
    </source>
</evidence>
<dbReference type="EC" id="3.1.1.-" evidence="8"/>
<evidence type="ECO:0000256" key="5">
    <source>
        <dbReference type="ARBA" id="ARBA00023180"/>
    </source>
</evidence>
<keyword evidence="11" id="KW-1185">Reference proteome</keyword>
<dbReference type="PROSITE" id="PS00122">
    <property type="entry name" value="CARBOXYLESTERASE_B_1"/>
    <property type="match status" value="1"/>
</dbReference>
<evidence type="ECO:0000256" key="4">
    <source>
        <dbReference type="ARBA" id="ARBA00023157"/>
    </source>
</evidence>
<dbReference type="GeneID" id="106464768"/>
<dbReference type="PRINTS" id="PR00878">
    <property type="entry name" value="CHOLNESTRASE"/>
</dbReference>
<dbReference type="InterPro" id="IPR000997">
    <property type="entry name" value="Cholinesterase"/>
</dbReference>
<protein>
    <recommendedName>
        <fullName evidence="8">Carboxylic ester hydrolase</fullName>
        <ecNumber evidence="8">3.1.1.-</ecNumber>
    </recommendedName>
</protein>
<evidence type="ECO:0000256" key="2">
    <source>
        <dbReference type="ARBA" id="ARBA00022487"/>
    </source>
</evidence>
<keyword evidence="9" id="KW-1133">Transmembrane helix</keyword>
<dbReference type="CDD" id="cd00312">
    <property type="entry name" value="Esterase_lipase"/>
    <property type="match status" value="1"/>
</dbReference>
<feature type="domain" description="Carboxylesterase type B" evidence="10">
    <location>
        <begin position="48"/>
        <end position="570"/>
    </location>
</feature>
<comment type="similarity">
    <text evidence="1 8">Belongs to the type-B carboxylesterase/lipase family.</text>
</comment>
<keyword evidence="3 8" id="KW-0378">Hydrolase</keyword>
<comment type="catalytic activity">
    <reaction evidence="7">
        <text>acetylcholine + H2O = choline + acetate + H(+)</text>
        <dbReference type="Rhea" id="RHEA:17561"/>
        <dbReference type="ChEBI" id="CHEBI:15354"/>
        <dbReference type="ChEBI" id="CHEBI:15355"/>
        <dbReference type="ChEBI" id="CHEBI:15377"/>
        <dbReference type="ChEBI" id="CHEBI:15378"/>
        <dbReference type="ChEBI" id="CHEBI:30089"/>
        <dbReference type="EC" id="3.1.1.7"/>
    </reaction>
</comment>
<dbReference type="InterPro" id="IPR029058">
    <property type="entry name" value="AB_hydrolase_fold"/>
</dbReference>
<sequence length="622" mass="70031">MILLTRKACTTSRWEMYLSIYHLVISILAFLITLTLGRSTPLQGLEETPLIHTNKGLVRGKTVKTVTDKLVDVYLGIPYAKPPVGEYRFRYPKPIDPWKGIFNATEKPKTCFQISDTFFGNFSGSKMWDPNTPLSEDCLKLNVWVPHQKPTKAAVLVWIFGGGYYSGTSTLNVYDAKILSTEEQMIVVSMNYRVASLGFLFFGRSDVPGNAGLFDQLMALEWVHDNIAAFGGDPNNITLFGESAGAASVGLHLLSPLSRNLFNRAILQSGSATSPWAIIDHKESEKRGLRLAEAVKCPHDPQDLDAVVNCLRNVDPMDLVVNESGNSGVIDFPFVPVVDGAFIDEHPTVSLATKNFKKTNVLLGSNSEEGTYWIIYYLTELFKKDEDVYLTREDFTNSVKELNPYIGEEAQQAIIFQYTDWLNPNSSIHIRDAIDKIVGDYHFTCSVNEFAHHYAKAGNEVYMYYFIHRSSVNPWPRWMGVMHGDEINFVFGEPLNPSLRYTKEEVLLSKKIMRYWANFAKSGNPNTENAGTRDEAYWVTRTEGGKEYLTLSVQSPKINRGPRAEYCAFWQHYLPQLMNNTGSLANSSSECVNSADTSGEFSRLLLLATFAIPILIRLFHDN</sequence>
<evidence type="ECO:0000256" key="7">
    <source>
        <dbReference type="ARBA" id="ARBA00048484"/>
    </source>
</evidence>
<evidence type="ECO:0000256" key="9">
    <source>
        <dbReference type="SAM" id="Phobius"/>
    </source>
</evidence>
<evidence type="ECO:0000256" key="1">
    <source>
        <dbReference type="ARBA" id="ARBA00005964"/>
    </source>
</evidence>
<dbReference type="RefSeq" id="XP_013780383.2">
    <property type="nucleotide sequence ID" value="XM_013924929.2"/>
</dbReference>
<dbReference type="SUPFAM" id="SSF53474">
    <property type="entry name" value="alpha/beta-Hydrolases"/>
    <property type="match status" value="1"/>
</dbReference>
<name>A0ABM1BEJ5_LIMPO</name>
<keyword evidence="4" id="KW-1015">Disulfide bond</keyword>
<evidence type="ECO:0000256" key="8">
    <source>
        <dbReference type="RuleBase" id="RU361235"/>
    </source>
</evidence>
<dbReference type="InterPro" id="IPR002018">
    <property type="entry name" value="CarbesteraseB"/>
</dbReference>
<accession>A0ABM1BEJ5</accession>
<gene>
    <name evidence="12" type="primary">LOC106464768</name>
</gene>
<dbReference type="PANTHER" id="PTHR43918:SF12">
    <property type="entry name" value="ACETYLCHOLINESTERASE 1"/>
    <property type="match status" value="1"/>
</dbReference>
<comment type="function">
    <text evidence="6">Rapidly hydrolyzes choline released into the synapse.</text>
</comment>
<dbReference type="Gene3D" id="3.40.50.1820">
    <property type="entry name" value="alpha/beta hydrolase"/>
    <property type="match status" value="1"/>
</dbReference>
<organism evidence="11 12">
    <name type="scientific">Limulus polyphemus</name>
    <name type="common">Atlantic horseshoe crab</name>
    <dbReference type="NCBI Taxonomy" id="6850"/>
    <lineage>
        <taxon>Eukaryota</taxon>
        <taxon>Metazoa</taxon>
        <taxon>Ecdysozoa</taxon>
        <taxon>Arthropoda</taxon>
        <taxon>Chelicerata</taxon>
        <taxon>Merostomata</taxon>
        <taxon>Xiphosura</taxon>
        <taxon>Limulidae</taxon>
        <taxon>Limulus</taxon>
    </lineage>
</organism>
<evidence type="ECO:0000256" key="3">
    <source>
        <dbReference type="ARBA" id="ARBA00022801"/>
    </source>
</evidence>